<evidence type="ECO:0000256" key="8">
    <source>
        <dbReference type="RuleBase" id="RU003500"/>
    </source>
</evidence>
<comment type="function">
    <text evidence="8">Ligand for members of the frizzled family of seven transmembrane receptors.</text>
</comment>
<dbReference type="InterPro" id="IPR005817">
    <property type="entry name" value="Wnt"/>
</dbReference>
<keyword evidence="7" id="KW-1015">Disulfide bond</keyword>
<evidence type="ECO:0000313" key="10">
    <source>
        <dbReference type="Proteomes" id="UP000507470"/>
    </source>
</evidence>
<dbReference type="InterPro" id="IPR043158">
    <property type="entry name" value="Wnt_C"/>
</dbReference>
<dbReference type="OrthoDB" id="5945655at2759"/>
<protein>
    <recommendedName>
        <fullName evidence="8">Protein Wnt</fullName>
    </recommendedName>
</protein>
<keyword evidence="4" id="KW-0964">Secreted</keyword>
<evidence type="ECO:0000256" key="5">
    <source>
        <dbReference type="ARBA" id="ARBA00022530"/>
    </source>
</evidence>
<evidence type="ECO:0000256" key="1">
    <source>
        <dbReference type="ARBA" id="ARBA00004498"/>
    </source>
</evidence>
<dbReference type="AlphaFoldDB" id="A0A6J8D2U9"/>
<evidence type="ECO:0000256" key="3">
    <source>
        <dbReference type="ARBA" id="ARBA00022473"/>
    </source>
</evidence>
<accession>A0A6J8D2U9</accession>
<evidence type="ECO:0000313" key="9">
    <source>
        <dbReference type="EMBL" id="CAC5402405.1"/>
    </source>
</evidence>
<keyword evidence="10" id="KW-1185">Reference proteome</keyword>
<name>A0A6J8D2U9_MYTCO</name>
<dbReference type="GO" id="GO:0030182">
    <property type="term" value="P:neuron differentiation"/>
    <property type="evidence" value="ECO:0007669"/>
    <property type="project" value="TreeGrafter"/>
</dbReference>
<comment type="similarity">
    <text evidence="2 8">Belongs to the Wnt family.</text>
</comment>
<dbReference type="GO" id="GO:0005125">
    <property type="term" value="F:cytokine activity"/>
    <property type="evidence" value="ECO:0007669"/>
    <property type="project" value="TreeGrafter"/>
</dbReference>
<dbReference type="SMART" id="SM00097">
    <property type="entry name" value="WNT1"/>
    <property type="match status" value="1"/>
</dbReference>
<keyword evidence="5" id="KW-0272">Extracellular matrix</keyword>
<gene>
    <name evidence="9" type="ORF">MCOR_36347</name>
</gene>
<comment type="subcellular location">
    <subcellularLocation>
        <location evidence="1 8">Secreted</location>
        <location evidence="1 8">Extracellular space</location>
        <location evidence="1 8">Extracellular matrix</location>
    </subcellularLocation>
</comment>
<evidence type="ECO:0000256" key="2">
    <source>
        <dbReference type="ARBA" id="ARBA00005683"/>
    </source>
</evidence>
<dbReference type="Gene3D" id="3.30.2460.20">
    <property type="match status" value="1"/>
</dbReference>
<dbReference type="GO" id="GO:0060070">
    <property type="term" value="P:canonical Wnt signaling pathway"/>
    <property type="evidence" value="ECO:0007669"/>
    <property type="project" value="TreeGrafter"/>
</dbReference>
<dbReference type="Pfam" id="PF00110">
    <property type="entry name" value="wnt"/>
    <property type="match status" value="1"/>
</dbReference>
<keyword evidence="6 8" id="KW-0879">Wnt signaling pathway</keyword>
<evidence type="ECO:0000256" key="4">
    <source>
        <dbReference type="ARBA" id="ARBA00022525"/>
    </source>
</evidence>
<reference evidence="9 10" key="1">
    <citation type="submission" date="2020-06" db="EMBL/GenBank/DDBJ databases">
        <authorList>
            <person name="Li R."/>
            <person name="Bekaert M."/>
        </authorList>
    </citation>
    <scope>NUCLEOTIDE SEQUENCE [LARGE SCALE GENOMIC DNA]</scope>
    <source>
        <strain evidence="10">wild</strain>
    </source>
</reference>
<dbReference type="Proteomes" id="UP000507470">
    <property type="component" value="Unassembled WGS sequence"/>
</dbReference>
<organism evidence="9 10">
    <name type="scientific">Mytilus coruscus</name>
    <name type="common">Sea mussel</name>
    <dbReference type="NCBI Taxonomy" id="42192"/>
    <lineage>
        <taxon>Eukaryota</taxon>
        <taxon>Metazoa</taxon>
        <taxon>Spiralia</taxon>
        <taxon>Lophotrochozoa</taxon>
        <taxon>Mollusca</taxon>
        <taxon>Bivalvia</taxon>
        <taxon>Autobranchia</taxon>
        <taxon>Pteriomorphia</taxon>
        <taxon>Mytilida</taxon>
        <taxon>Mytiloidea</taxon>
        <taxon>Mytilidae</taxon>
        <taxon>Mytilinae</taxon>
        <taxon>Mytilus</taxon>
    </lineage>
</organism>
<dbReference type="GO" id="GO:0005615">
    <property type="term" value="C:extracellular space"/>
    <property type="evidence" value="ECO:0007669"/>
    <property type="project" value="TreeGrafter"/>
</dbReference>
<dbReference type="PANTHER" id="PTHR12027:SF81">
    <property type="entry name" value="WNT INHIBITOR OF DORSAL PROTEIN"/>
    <property type="match status" value="1"/>
</dbReference>
<evidence type="ECO:0000256" key="7">
    <source>
        <dbReference type="ARBA" id="ARBA00023157"/>
    </source>
</evidence>
<dbReference type="GO" id="GO:0005109">
    <property type="term" value="F:frizzled binding"/>
    <property type="evidence" value="ECO:0007669"/>
    <property type="project" value="TreeGrafter"/>
</dbReference>
<sequence>MRSHNYKVGLRAVLWSSKVDCVCPGINNSYSNQEKYYGGTRKLILKKELAYLQMSPDSIYVPPIYKNKAMVKTYQNLVKMLRIVKLTNKHWIFDQALVTDPIKASNNTRNAYFLTRLQFIRFRTDDLNSNVADVWNAPVMSKKHILQGVRRGTLTAQEECQYQFKWERWNCPENKASISQEFATREAAFVQAITAAGIIHAIAKICSSGQETFCSCEKKQYKLDPTDNIQTFYWDGCSNKIKFGGKFTYEFLKELASGKDENAAMQLHNYEVGHKAVEKTAKTKCTCQGKGCTFKICWRQVSTFRHIGSFLKIRYKKAKLVQFIDGQLQQRKYTPTQKVTTIKKKHLTYLQKSPNYCTKNQVLNIEGTEGRQCARNKNTTDISERKSCKTLCTSCGYKVIRKQNKYLTTSIDKEIFFRAGESCNHIAALLYGIADITQQKYSGKIAPTSKACE</sequence>
<proteinExistence type="inferred from homology"/>
<evidence type="ECO:0000256" key="6">
    <source>
        <dbReference type="ARBA" id="ARBA00022687"/>
    </source>
</evidence>
<dbReference type="EMBL" id="CACVKT020006490">
    <property type="protein sequence ID" value="CAC5402405.1"/>
    <property type="molecule type" value="Genomic_DNA"/>
</dbReference>
<dbReference type="PANTHER" id="PTHR12027">
    <property type="entry name" value="WNT RELATED"/>
    <property type="match status" value="1"/>
</dbReference>
<dbReference type="GO" id="GO:0045165">
    <property type="term" value="P:cell fate commitment"/>
    <property type="evidence" value="ECO:0007669"/>
    <property type="project" value="TreeGrafter"/>
</dbReference>
<dbReference type="PRINTS" id="PR01349">
    <property type="entry name" value="WNTPROTEIN"/>
</dbReference>
<keyword evidence="3 8" id="KW-0217">Developmental protein</keyword>